<dbReference type="AlphaFoldDB" id="X1NNM5"/>
<reference evidence="2" key="1">
    <citation type="journal article" date="2014" name="Front. Microbiol.">
        <title>High frequency of phylogenetically diverse reductive dehalogenase-homologous genes in deep subseafloor sedimentary metagenomes.</title>
        <authorList>
            <person name="Kawai M."/>
            <person name="Futagami T."/>
            <person name="Toyoda A."/>
            <person name="Takaki Y."/>
            <person name="Nishi S."/>
            <person name="Hori S."/>
            <person name="Arai W."/>
            <person name="Tsubouchi T."/>
            <person name="Morono Y."/>
            <person name="Uchiyama I."/>
            <person name="Ito T."/>
            <person name="Fujiyama A."/>
            <person name="Inagaki F."/>
            <person name="Takami H."/>
        </authorList>
    </citation>
    <scope>NUCLEOTIDE SEQUENCE</scope>
    <source>
        <strain evidence="2">Expedition CK06-06</strain>
    </source>
</reference>
<evidence type="ECO:0000259" key="1">
    <source>
        <dbReference type="Pfam" id="PF06745"/>
    </source>
</evidence>
<name>X1NNM5_9ZZZZ</name>
<dbReference type="InterPro" id="IPR014774">
    <property type="entry name" value="KaiC-like_dom"/>
</dbReference>
<sequence length="147" mass="16662">IVLYYEGDGLTRTRALEVRKMRGTDHSDYMSFFDITDEGIRTVKLEEVPAPGERPKKVEKKREGISLEQAEMAAEHIVTQHMRGRVRGLTIETSGMKKLGDIPVFKISGTVEHVARPGGFSRREVTEMRFWTVQVDARSGKILACRV</sequence>
<proteinExistence type="predicted"/>
<feature type="domain" description="KaiC-like" evidence="1">
    <location>
        <begin position="1"/>
        <end position="44"/>
    </location>
</feature>
<organism evidence="2">
    <name type="scientific">marine sediment metagenome</name>
    <dbReference type="NCBI Taxonomy" id="412755"/>
    <lineage>
        <taxon>unclassified sequences</taxon>
        <taxon>metagenomes</taxon>
        <taxon>ecological metagenomes</taxon>
    </lineage>
</organism>
<dbReference type="Pfam" id="PF06745">
    <property type="entry name" value="ATPase"/>
    <property type="match status" value="1"/>
</dbReference>
<dbReference type="Gene3D" id="3.40.50.300">
    <property type="entry name" value="P-loop containing nucleotide triphosphate hydrolases"/>
    <property type="match status" value="1"/>
</dbReference>
<comment type="caution">
    <text evidence="2">The sequence shown here is derived from an EMBL/GenBank/DDBJ whole genome shotgun (WGS) entry which is preliminary data.</text>
</comment>
<protein>
    <recommendedName>
        <fullName evidence="1">KaiC-like domain-containing protein</fullName>
    </recommendedName>
</protein>
<gene>
    <name evidence="2" type="ORF">S06H3_41445</name>
</gene>
<feature type="non-terminal residue" evidence="2">
    <location>
        <position position="1"/>
    </location>
</feature>
<dbReference type="InterPro" id="IPR027417">
    <property type="entry name" value="P-loop_NTPase"/>
</dbReference>
<accession>X1NNM5</accession>
<dbReference type="EMBL" id="BARV01025541">
    <property type="protein sequence ID" value="GAI45208.1"/>
    <property type="molecule type" value="Genomic_DNA"/>
</dbReference>
<evidence type="ECO:0000313" key="2">
    <source>
        <dbReference type="EMBL" id="GAI45208.1"/>
    </source>
</evidence>